<evidence type="ECO:0000313" key="2">
    <source>
        <dbReference type="EMBL" id="QWG07422.1"/>
    </source>
</evidence>
<name>A0ABX8GW63_9BACT</name>
<feature type="chain" id="PRO_5045266048" description="T9SS C-terminal target domain-containing protein" evidence="1">
    <location>
        <begin position="22"/>
        <end position="408"/>
    </location>
</feature>
<evidence type="ECO:0000256" key="1">
    <source>
        <dbReference type="SAM" id="SignalP"/>
    </source>
</evidence>
<dbReference type="EMBL" id="CP076128">
    <property type="protein sequence ID" value="QWG07422.1"/>
    <property type="molecule type" value="Genomic_DNA"/>
</dbReference>
<keyword evidence="1" id="KW-0732">Signal</keyword>
<evidence type="ECO:0008006" key="4">
    <source>
        <dbReference type="Google" id="ProtNLM"/>
    </source>
</evidence>
<sequence length="408" mass="44628">MKQHFLIITFLCAIFSFSAKAEKMPLPVKTYSSFIKVLGGGKYDIGVSIVKAHDNGYVIAGRSVGTSGNMDMSLWKVDDNGNIKWNYKFGDSETEEVYDIIQTKDGGYITVGSSDSYGLSVDLKDTWVVKISAQGKLVWRQTYGDENSIEEGTCISETEDGGFIIGGKIISLTQEDPSGDAFVLKVDSKGVQEWRKTYGGAKNDEAVGILPVNGGYTVIGNTESSGKGKWDVWMFNIDLEGTTKWERTYGGGDTEKANEFVQTEDGGFVFVGYSYTFAEASLDCWVVKTDKEGQQMWHKSFGGLSYDEGNGITATKDGGFAITGYTEVWVPDEYGDNTSLEGFNTLLIKIDSKGQKQWEKSIGGVKEQRGNSLLEAKNGDFIIVGSKQTSDQNNFGVLLIRTNSNGSI</sequence>
<proteinExistence type="predicted"/>
<dbReference type="RefSeq" id="WP_144074810.1">
    <property type="nucleotide sequence ID" value="NZ_CP076128.1"/>
</dbReference>
<dbReference type="Proteomes" id="UP000682802">
    <property type="component" value="Chromosome 1"/>
</dbReference>
<accession>A0ABX8GW63</accession>
<keyword evidence="3" id="KW-1185">Reference proteome</keyword>
<feature type="signal peptide" evidence="1">
    <location>
        <begin position="1"/>
        <end position="21"/>
    </location>
</feature>
<dbReference type="SUPFAM" id="SSF50998">
    <property type="entry name" value="Quinoprotein alcohol dehydrogenase-like"/>
    <property type="match status" value="1"/>
</dbReference>
<gene>
    <name evidence="2" type="ORF">KM029_00315</name>
</gene>
<dbReference type="PANTHER" id="PTHR42754">
    <property type="entry name" value="ENDOGLUCANASE"/>
    <property type="match status" value="1"/>
</dbReference>
<reference evidence="2 3" key="1">
    <citation type="submission" date="2021-05" db="EMBL/GenBank/DDBJ databases">
        <title>Comparative genomic studies on the polysaccharide-degrading batcterial strains of the Flammeovirga genus.</title>
        <authorList>
            <person name="Zewei F."/>
            <person name="Zheng Z."/>
            <person name="Yu L."/>
            <person name="Ruyue G."/>
            <person name="Yanhong M."/>
            <person name="Yuanyuan C."/>
            <person name="Jingyan G."/>
            <person name="Wenjun H."/>
        </authorList>
    </citation>
    <scope>NUCLEOTIDE SEQUENCE [LARGE SCALE GENOMIC DNA]</scope>
    <source>
        <strain evidence="2 3">YS10</strain>
    </source>
</reference>
<dbReference type="PANTHER" id="PTHR42754:SF1">
    <property type="entry name" value="LIPOPROTEIN"/>
    <property type="match status" value="1"/>
</dbReference>
<dbReference type="InterPro" id="IPR011047">
    <property type="entry name" value="Quinoprotein_ADH-like_sf"/>
</dbReference>
<evidence type="ECO:0000313" key="3">
    <source>
        <dbReference type="Proteomes" id="UP000682802"/>
    </source>
</evidence>
<protein>
    <recommendedName>
        <fullName evidence="4">T9SS C-terminal target domain-containing protein</fullName>
    </recommendedName>
</protein>
<organism evidence="2 3">
    <name type="scientific">Flammeovirga kamogawensis</name>
    <dbReference type="NCBI Taxonomy" id="373891"/>
    <lineage>
        <taxon>Bacteria</taxon>
        <taxon>Pseudomonadati</taxon>
        <taxon>Bacteroidota</taxon>
        <taxon>Cytophagia</taxon>
        <taxon>Cytophagales</taxon>
        <taxon>Flammeovirgaceae</taxon>
        <taxon>Flammeovirga</taxon>
    </lineage>
</organism>